<sequence length="88" mass="9234">MIATTSKALLAGLLLAATGVLAPGAATAVPAPRDFGDCMDIAVGEHDADPYIAHDACDSAELTTCYRILRNAYGRQPWVLEACQARTD</sequence>
<protein>
    <recommendedName>
        <fullName evidence="4">Secreted protein</fullName>
    </recommendedName>
</protein>
<comment type="caution">
    <text evidence="2">The sequence shown here is derived from an EMBL/GenBank/DDBJ whole genome shotgun (WGS) entry which is preliminary data.</text>
</comment>
<reference evidence="2 3" key="1">
    <citation type="submission" date="2020-08" db="EMBL/GenBank/DDBJ databases">
        <title>Sequencing the genomes of 1000 actinobacteria strains.</title>
        <authorList>
            <person name="Klenk H.-P."/>
        </authorList>
    </citation>
    <scope>NUCLEOTIDE SEQUENCE [LARGE SCALE GENOMIC DNA]</scope>
    <source>
        <strain evidence="2 3">DSM 45486</strain>
    </source>
</reference>
<keyword evidence="1" id="KW-0732">Signal</keyword>
<dbReference type="EMBL" id="JACHMO010000001">
    <property type="protein sequence ID" value="MBB5803025.1"/>
    <property type="molecule type" value="Genomic_DNA"/>
</dbReference>
<evidence type="ECO:0000313" key="2">
    <source>
        <dbReference type="EMBL" id="MBB5803025.1"/>
    </source>
</evidence>
<name>A0A7W9HIW7_9PSEU</name>
<keyword evidence="3" id="KW-1185">Reference proteome</keyword>
<organism evidence="2 3">
    <name type="scientific">Saccharothrix ecbatanensis</name>
    <dbReference type="NCBI Taxonomy" id="1105145"/>
    <lineage>
        <taxon>Bacteria</taxon>
        <taxon>Bacillati</taxon>
        <taxon>Actinomycetota</taxon>
        <taxon>Actinomycetes</taxon>
        <taxon>Pseudonocardiales</taxon>
        <taxon>Pseudonocardiaceae</taxon>
        <taxon>Saccharothrix</taxon>
    </lineage>
</organism>
<dbReference type="RefSeq" id="WP_184920125.1">
    <property type="nucleotide sequence ID" value="NZ_JACHMO010000001.1"/>
</dbReference>
<dbReference type="AlphaFoldDB" id="A0A7W9HIW7"/>
<evidence type="ECO:0008006" key="4">
    <source>
        <dbReference type="Google" id="ProtNLM"/>
    </source>
</evidence>
<evidence type="ECO:0000256" key="1">
    <source>
        <dbReference type="SAM" id="SignalP"/>
    </source>
</evidence>
<proteinExistence type="predicted"/>
<feature type="signal peptide" evidence="1">
    <location>
        <begin position="1"/>
        <end position="22"/>
    </location>
</feature>
<gene>
    <name evidence="2" type="ORF">F4560_002793</name>
</gene>
<dbReference type="Proteomes" id="UP000552097">
    <property type="component" value="Unassembled WGS sequence"/>
</dbReference>
<evidence type="ECO:0000313" key="3">
    <source>
        <dbReference type="Proteomes" id="UP000552097"/>
    </source>
</evidence>
<feature type="chain" id="PRO_5039139340" description="Secreted protein" evidence="1">
    <location>
        <begin position="23"/>
        <end position="88"/>
    </location>
</feature>
<accession>A0A7W9HIW7</accession>